<evidence type="ECO:0000313" key="1">
    <source>
        <dbReference type="EMBL" id="KOX70680.1"/>
    </source>
</evidence>
<protein>
    <submittedName>
        <fullName evidence="1">Uncharacterized protein</fullName>
    </submittedName>
</protein>
<name>A0A0M8ZTA0_9HYME</name>
<keyword evidence="2" id="KW-1185">Reference proteome</keyword>
<organism evidence="1 2">
    <name type="scientific">Melipona quadrifasciata</name>
    <dbReference type="NCBI Taxonomy" id="166423"/>
    <lineage>
        <taxon>Eukaryota</taxon>
        <taxon>Metazoa</taxon>
        <taxon>Ecdysozoa</taxon>
        <taxon>Arthropoda</taxon>
        <taxon>Hexapoda</taxon>
        <taxon>Insecta</taxon>
        <taxon>Pterygota</taxon>
        <taxon>Neoptera</taxon>
        <taxon>Endopterygota</taxon>
        <taxon>Hymenoptera</taxon>
        <taxon>Apocrita</taxon>
        <taxon>Aculeata</taxon>
        <taxon>Apoidea</taxon>
        <taxon>Anthophila</taxon>
        <taxon>Apidae</taxon>
        <taxon>Melipona</taxon>
    </lineage>
</organism>
<dbReference type="EMBL" id="KQ435853">
    <property type="protein sequence ID" value="KOX70680.1"/>
    <property type="molecule type" value="Genomic_DNA"/>
</dbReference>
<sequence length="68" mass="7828">MDTALANIDRSSVHLTRLSLSGLRNEVVSLIDLIFHVDNTPKNAHAKHIHFENYPRYVSSSLWQLTRK</sequence>
<evidence type="ECO:0000313" key="2">
    <source>
        <dbReference type="Proteomes" id="UP000053105"/>
    </source>
</evidence>
<dbReference type="Proteomes" id="UP000053105">
    <property type="component" value="Unassembled WGS sequence"/>
</dbReference>
<gene>
    <name evidence="1" type="ORF">WN51_05257</name>
</gene>
<proteinExistence type="predicted"/>
<dbReference type="AlphaFoldDB" id="A0A0M8ZTA0"/>
<reference evidence="1 2" key="1">
    <citation type="submission" date="2015-07" db="EMBL/GenBank/DDBJ databases">
        <title>The genome of Melipona quadrifasciata.</title>
        <authorList>
            <person name="Pan H."/>
            <person name="Kapheim K."/>
        </authorList>
    </citation>
    <scope>NUCLEOTIDE SEQUENCE [LARGE SCALE GENOMIC DNA]</scope>
    <source>
        <strain evidence="1">0111107301</strain>
        <tissue evidence="1">Whole body</tissue>
    </source>
</reference>
<accession>A0A0M8ZTA0</accession>